<dbReference type="GO" id="GO:0022857">
    <property type="term" value="F:transmembrane transporter activity"/>
    <property type="evidence" value="ECO:0007669"/>
    <property type="project" value="InterPro"/>
</dbReference>
<gene>
    <name evidence="9" type="ORF">EDD78_101322</name>
</gene>
<dbReference type="PANTHER" id="PTHR23513">
    <property type="entry name" value="INTEGRAL MEMBRANE EFFLUX PROTEIN-RELATED"/>
    <property type="match status" value="1"/>
</dbReference>
<reference evidence="9 10" key="1">
    <citation type="submission" date="2019-03" db="EMBL/GenBank/DDBJ databases">
        <title>Genomic Encyclopedia of Type Strains, Phase IV (KMG-IV): sequencing the most valuable type-strain genomes for metagenomic binning, comparative biology and taxonomic classification.</title>
        <authorList>
            <person name="Goeker M."/>
        </authorList>
    </citation>
    <scope>NUCLEOTIDE SEQUENCE [LARGE SCALE GENOMIC DNA]</scope>
    <source>
        <strain evidence="9 10">DSM 100433</strain>
    </source>
</reference>
<dbReference type="Gene3D" id="1.20.1250.20">
    <property type="entry name" value="MFS general substrate transporter like domains"/>
    <property type="match status" value="1"/>
</dbReference>
<evidence type="ECO:0000259" key="8">
    <source>
        <dbReference type="PROSITE" id="PS50850"/>
    </source>
</evidence>
<feature type="transmembrane region" description="Helical" evidence="7">
    <location>
        <begin position="283"/>
        <end position="303"/>
    </location>
</feature>
<dbReference type="CDD" id="cd06173">
    <property type="entry name" value="MFS_MefA_like"/>
    <property type="match status" value="1"/>
</dbReference>
<name>A0A9X8Y9L9_9FIRM</name>
<organism evidence="9 10">
    <name type="scientific">Harryflintia acetispora</name>
    <dbReference type="NCBI Taxonomy" id="1849041"/>
    <lineage>
        <taxon>Bacteria</taxon>
        <taxon>Bacillati</taxon>
        <taxon>Bacillota</taxon>
        <taxon>Clostridia</taxon>
        <taxon>Eubacteriales</taxon>
        <taxon>Oscillospiraceae</taxon>
        <taxon>Harryflintia</taxon>
    </lineage>
</organism>
<comment type="subcellular location">
    <subcellularLocation>
        <location evidence="1">Cell membrane</location>
        <topology evidence="1">Multi-pass membrane protein</topology>
    </subcellularLocation>
</comment>
<evidence type="ECO:0000256" key="5">
    <source>
        <dbReference type="ARBA" id="ARBA00022989"/>
    </source>
</evidence>
<evidence type="ECO:0000256" key="2">
    <source>
        <dbReference type="ARBA" id="ARBA00022448"/>
    </source>
</evidence>
<feature type="transmembrane region" description="Helical" evidence="7">
    <location>
        <begin position="41"/>
        <end position="62"/>
    </location>
</feature>
<feature type="transmembrane region" description="Helical" evidence="7">
    <location>
        <begin position="142"/>
        <end position="163"/>
    </location>
</feature>
<sequence length="405" mass="43053">MNKTWKRKFFTIAIGQMASLIGSSAVQFALIWWIASETGSAIMMGLSGLVAFLPMTFLSPVAGIAADRYQRKHICIAADLFIGLVAAAFAVLLWMYDMPVWTALVILGLRSVGSTFHQPAIQALIPQIVPAGELTKVGGWNQLLASGSFLLGPALGAALYAAFPLPVVLLTDLLGALAASGLLAAVAVPKLEPAPQEHRSTLGELKEGLRVYLEDRPLLLIVSVETLCMIFYLPLASFYPLMTSDYFGASAWHGSAVEVAYALGMMVSALLFGSVIKVRRHLAVAYLGLLGIGVTAALCGMLPPTMWAWCVFTVTCGVMGGFGNVHSIPLVAYMQSSIPPEKMGRAFSLLALAGSFSMPVGLLIGSPVAEWVGVHMWFLISGIGIILITAAGIAAQWLLQRSRDA</sequence>
<keyword evidence="5 7" id="KW-1133">Transmembrane helix</keyword>
<comment type="caution">
    <text evidence="9">The sequence shown here is derived from an EMBL/GenBank/DDBJ whole genome shotgun (WGS) entry which is preliminary data.</text>
</comment>
<dbReference type="InterPro" id="IPR011701">
    <property type="entry name" value="MFS"/>
</dbReference>
<feature type="transmembrane region" description="Helical" evidence="7">
    <location>
        <begin position="218"/>
        <end position="239"/>
    </location>
</feature>
<keyword evidence="10" id="KW-1185">Reference proteome</keyword>
<dbReference type="SUPFAM" id="SSF103473">
    <property type="entry name" value="MFS general substrate transporter"/>
    <property type="match status" value="1"/>
</dbReference>
<dbReference type="PROSITE" id="PS50850">
    <property type="entry name" value="MFS"/>
    <property type="match status" value="1"/>
</dbReference>
<feature type="transmembrane region" description="Helical" evidence="7">
    <location>
        <begin position="12"/>
        <end position="35"/>
    </location>
</feature>
<dbReference type="RefSeq" id="WP_132083862.1">
    <property type="nucleotide sequence ID" value="NZ_SLUK01000001.1"/>
</dbReference>
<dbReference type="Pfam" id="PF07690">
    <property type="entry name" value="MFS_1"/>
    <property type="match status" value="1"/>
</dbReference>
<protein>
    <submittedName>
        <fullName evidence="9">DHA3 family macrolide efflux protein-like MFS transporter</fullName>
    </submittedName>
</protein>
<feature type="transmembrane region" description="Helical" evidence="7">
    <location>
        <begin position="259"/>
        <end position="276"/>
    </location>
</feature>
<evidence type="ECO:0000313" key="9">
    <source>
        <dbReference type="EMBL" id="TCL45339.1"/>
    </source>
</evidence>
<evidence type="ECO:0000313" key="10">
    <source>
        <dbReference type="Proteomes" id="UP000294682"/>
    </source>
</evidence>
<evidence type="ECO:0000256" key="1">
    <source>
        <dbReference type="ARBA" id="ARBA00004651"/>
    </source>
</evidence>
<dbReference type="PANTHER" id="PTHR23513:SF6">
    <property type="entry name" value="MAJOR FACILITATOR SUPERFAMILY ASSOCIATED DOMAIN-CONTAINING PROTEIN"/>
    <property type="match status" value="1"/>
</dbReference>
<dbReference type="EMBL" id="SLUK01000001">
    <property type="protein sequence ID" value="TCL45339.1"/>
    <property type="molecule type" value="Genomic_DNA"/>
</dbReference>
<accession>A0A9X8Y9L9</accession>
<keyword evidence="4 7" id="KW-0812">Transmembrane</keyword>
<feature type="domain" description="Major facilitator superfamily (MFS) profile" evidence="8">
    <location>
        <begin position="218"/>
        <end position="405"/>
    </location>
</feature>
<dbReference type="AlphaFoldDB" id="A0A9X8Y9L9"/>
<keyword evidence="2" id="KW-0813">Transport</keyword>
<dbReference type="Proteomes" id="UP000294682">
    <property type="component" value="Unassembled WGS sequence"/>
</dbReference>
<keyword evidence="3" id="KW-1003">Cell membrane</keyword>
<dbReference type="GO" id="GO:0005886">
    <property type="term" value="C:plasma membrane"/>
    <property type="evidence" value="ECO:0007669"/>
    <property type="project" value="UniProtKB-SubCell"/>
</dbReference>
<dbReference type="InterPro" id="IPR020846">
    <property type="entry name" value="MFS_dom"/>
</dbReference>
<evidence type="ECO:0000256" key="7">
    <source>
        <dbReference type="SAM" id="Phobius"/>
    </source>
</evidence>
<feature type="transmembrane region" description="Helical" evidence="7">
    <location>
        <begin position="346"/>
        <end position="364"/>
    </location>
</feature>
<evidence type="ECO:0000256" key="6">
    <source>
        <dbReference type="ARBA" id="ARBA00023136"/>
    </source>
</evidence>
<feature type="transmembrane region" description="Helical" evidence="7">
    <location>
        <begin position="309"/>
        <end position="334"/>
    </location>
</feature>
<evidence type="ECO:0000256" key="4">
    <source>
        <dbReference type="ARBA" id="ARBA00022692"/>
    </source>
</evidence>
<proteinExistence type="predicted"/>
<feature type="transmembrane region" description="Helical" evidence="7">
    <location>
        <begin position="74"/>
        <end position="94"/>
    </location>
</feature>
<feature type="transmembrane region" description="Helical" evidence="7">
    <location>
        <begin position="376"/>
        <end position="399"/>
    </location>
</feature>
<keyword evidence="6 7" id="KW-0472">Membrane</keyword>
<dbReference type="InterPro" id="IPR036259">
    <property type="entry name" value="MFS_trans_sf"/>
</dbReference>
<evidence type="ECO:0000256" key="3">
    <source>
        <dbReference type="ARBA" id="ARBA00022475"/>
    </source>
</evidence>